<evidence type="ECO:0000313" key="1">
    <source>
        <dbReference type="EMBL" id="RHW46817.1"/>
    </source>
</evidence>
<dbReference type="AlphaFoldDB" id="A0A3R6XRZ3"/>
<accession>A0A3R6XRZ3</accession>
<gene>
    <name evidence="1" type="ORF">DS832_04835</name>
</gene>
<protein>
    <submittedName>
        <fullName evidence="1">Uncharacterized protein</fullName>
    </submittedName>
</protein>
<reference evidence="1 2" key="1">
    <citation type="submission" date="2018-07" db="EMBL/GenBank/DDBJ databases">
        <title>Genome sequences of six Lactobacillus spp. isolated from bumble bee guts.</title>
        <authorList>
            <person name="Motta E.V.S."/>
            <person name="Moran N.A."/>
        </authorList>
    </citation>
    <scope>NUCLEOTIDE SEQUENCE [LARGE SCALE GENOMIC DNA]</scope>
    <source>
        <strain evidence="1 2">LV-8.1</strain>
    </source>
</reference>
<organism evidence="1 2">
    <name type="scientific">Bombilactobacillus bombi</name>
    <dbReference type="NCBI Taxonomy" id="1303590"/>
    <lineage>
        <taxon>Bacteria</taxon>
        <taxon>Bacillati</taxon>
        <taxon>Bacillota</taxon>
        <taxon>Bacilli</taxon>
        <taxon>Lactobacillales</taxon>
        <taxon>Lactobacillaceae</taxon>
        <taxon>Bombilactobacillus</taxon>
    </lineage>
</organism>
<proteinExistence type="predicted"/>
<sequence>MTLVEYQLYMEAYQIKQVKLQEQLAMQAWLNQAVQATSGSKKNPKPKYKKFTQFFNSEEEIKKVRDAYEGTNSSHKTKHLTRNQIISKRYEEYQKIKKRKEEENARNI</sequence>
<comment type="caution">
    <text evidence="1">The sequence shown here is derived from an EMBL/GenBank/DDBJ whole genome shotgun (WGS) entry which is preliminary data.</text>
</comment>
<dbReference type="Proteomes" id="UP000284822">
    <property type="component" value="Unassembled WGS sequence"/>
</dbReference>
<dbReference type="RefSeq" id="WP_118910631.1">
    <property type="nucleotide sequence ID" value="NZ_QOCS01000009.1"/>
</dbReference>
<dbReference type="EMBL" id="QOCS01000009">
    <property type="protein sequence ID" value="RHW46817.1"/>
    <property type="molecule type" value="Genomic_DNA"/>
</dbReference>
<evidence type="ECO:0000313" key="2">
    <source>
        <dbReference type="Proteomes" id="UP000284822"/>
    </source>
</evidence>
<name>A0A3R6XRZ3_9LACO</name>